<proteinExistence type="predicted"/>
<evidence type="ECO:0000259" key="1">
    <source>
        <dbReference type="Pfam" id="PF13452"/>
    </source>
</evidence>
<accession>I4D2S8</accession>
<dbReference type="Proteomes" id="UP000002892">
    <property type="component" value="Chromosome"/>
</dbReference>
<dbReference type="Gene3D" id="3.10.129.10">
    <property type="entry name" value="Hotdog Thioesterase"/>
    <property type="match status" value="1"/>
</dbReference>
<dbReference type="SUPFAM" id="SSF54637">
    <property type="entry name" value="Thioesterase/thiol ester dehydrase-isomerase"/>
    <property type="match status" value="1"/>
</dbReference>
<protein>
    <recommendedName>
        <fullName evidence="1">FAS1-like dehydratase domain-containing protein</fullName>
    </recommendedName>
</protein>
<dbReference type="KEGG" id="dai:Desaci_1063"/>
<dbReference type="AlphaFoldDB" id="I4D2S8"/>
<dbReference type="eggNOG" id="COG2030">
    <property type="taxonomic scope" value="Bacteria"/>
</dbReference>
<feature type="domain" description="FAS1-like dehydratase" evidence="1">
    <location>
        <begin position="6"/>
        <end position="117"/>
    </location>
</feature>
<dbReference type="EMBL" id="CP003639">
    <property type="protein sequence ID" value="AFM40102.1"/>
    <property type="molecule type" value="Genomic_DNA"/>
</dbReference>
<dbReference type="InterPro" id="IPR029069">
    <property type="entry name" value="HotDog_dom_sf"/>
</dbReference>
<dbReference type="STRING" id="646529.Desaci_1063"/>
<dbReference type="Pfam" id="PF13452">
    <property type="entry name" value="FAS1_DH_region"/>
    <property type="match status" value="1"/>
</dbReference>
<organism evidence="2 3">
    <name type="scientific">Desulfosporosinus acidiphilus (strain DSM 22704 / JCM 16185 / SJ4)</name>
    <dbReference type="NCBI Taxonomy" id="646529"/>
    <lineage>
        <taxon>Bacteria</taxon>
        <taxon>Bacillati</taxon>
        <taxon>Bacillota</taxon>
        <taxon>Clostridia</taxon>
        <taxon>Eubacteriales</taxon>
        <taxon>Desulfitobacteriaceae</taxon>
        <taxon>Desulfosporosinus</taxon>
    </lineage>
</organism>
<keyword evidence="3" id="KW-1185">Reference proteome</keyword>
<reference evidence="2 3" key="1">
    <citation type="journal article" date="2012" name="J. Bacteriol.">
        <title>Complete genome sequences of Desulfosporosinus orientis DSM765T, Desulfosporosinus youngiae DSM17734T, Desulfosporosinus meridiei DSM13257T, and Desulfosporosinus acidiphilus DSM22704T.</title>
        <authorList>
            <person name="Pester M."/>
            <person name="Brambilla E."/>
            <person name="Alazard D."/>
            <person name="Rattei T."/>
            <person name="Weinmaier T."/>
            <person name="Han J."/>
            <person name="Lucas S."/>
            <person name="Lapidus A."/>
            <person name="Cheng J.F."/>
            <person name="Goodwin L."/>
            <person name="Pitluck S."/>
            <person name="Peters L."/>
            <person name="Ovchinnikova G."/>
            <person name="Teshima H."/>
            <person name="Detter J.C."/>
            <person name="Han C.S."/>
            <person name="Tapia R."/>
            <person name="Land M.L."/>
            <person name="Hauser L."/>
            <person name="Kyrpides N.C."/>
            <person name="Ivanova N.N."/>
            <person name="Pagani I."/>
            <person name="Huntmann M."/>
            <person name="Wei C.L."/>
            <person name="Davenport K.W."/>
            <person name="Daligault H."/>
            <person name="Chain P.S."/>
            <person name="Chen A."/>
            <person name="Mavromatis K."/>
            <person name="Markowitz V."/>
            <person name="Szeto E."/>
            <person name="Mikhailova N."/>
            <person name="Pati A."/>
            <person name="Wagner M."/>
            <person name="Woyke T."/>
            <person name="Ollivier B."/>
            <person name="Klenk H.P."/>
            <person name="Spring S."/>
            <person name="Loy A."/>
        </authorList>
    </citation>
    <scope>NUCLEOTIDE SEQUENCE [LARGE SCALE GENOMIC DNA]</scope>
    <source>
        <strain evidence="3">DSM 22704 / JCM 16185 / SJ4</strain>
    </source>
</reference>
<name>I4D2S8_DESAJ</name>
<evidence type="ECO:0000313" key="2">
    <source>
        <dbReference type="EMBL" id="AFM40102.1"/>
    </source>
</evidence>
<evidence type="ECO:0000313" key="3">
    <source>
        <dbReference type="Proteomes" id="UP000002892"/>
    </source>
</evidence>
<dbReference type="OrthoDB" id="160199at2"/>
<gene>
    <name evidence="2" type="ordered locus">Desaci_1063</name>
</gene>
<dbReference type="HOGENOM" id="CLU_116276_1_0_9"/>
<dbReference type="InterPro" id="IPR039569">
    <property type="entry name" value="FAS1-like_DH_region"/>
</dbReference>
<sequence>MIGRELIGKESESIVVKIKPEEVRRFAEATGVPYNDRVPPTFVGTLLHASIKGVELPVAGMIHGEQKITYHRQLRIGDCISYKRRVKDVYDRSGKLGKMTFVVLETVGNDLTGELVFSSTSIIIAPGREEGS</sequence>
<dbReference type="RefSeq" id="WP_014826110.1">
    <property type="nucleotide sequence ID" value="NC_018068.1"/>
</dbReference>